<name>A0ABQ5I5X4_9ASTR</name>
<feature type="region of interest" description="Disordered" evidence="1">
    <location>
        <begin position="260"/>
        <end position="302"/>
    </location>
</feature>
<gene>
    <name evidence="2" type="ORF">Tco_1090969</name>
</gene>
<proteinExistence type="predicted"/>
<comment type="caution">
    <text evidence="2">The sequence shown here is derived from an EMBL/GenBank/DDBJ whole genome shotgun (WGS) entry which is preliminary data.</text>
</comment>
<dbReference type="EMBL" id="BQNB010020389">
    <property type="protein sequence ID" value="GJT95451.1"/>
    <property type="molecule type" value="Genomic_DNA"/>
</dbReference>
<evidence type="ECO:0000313" key="3">
    <source>
        <dbReference type="Proteomes" id="UP001151760"/>
    </source>
</evidence>
<sequence length="521" mass="56430">MCCQPLPLLFSPPSTKLMIMALEEYKYQSKRGIRVMAAPVIPISLDSSDESVGSHVPRVILFGTIPTSIPVFPMVAAEVSIVPGDPLVAPEVGAVSVISPTGVLDLVDYSSSFDSDPSKDSLPLPLELPLVSPFLCSDDSKADSESEPAKQSPERHASLTDHDAIVSRWRDRAASRSSLPSRSSPHDTLAPSSEFPLAPVVAPPGIRQRPTIIVRPSEAISIGRPYHTHPNGSCKLLTARNRVRPFPARRLAWRRVSHRSSDSHFSPDFTSDSSSSSSSSDSSSDISPGQSHSGPSTRVASPRLVYPPVMTPRCSEAFIRWRYAPLSTFYPLMTSESSLDSSSKRSLDLSSPSTGPSRKRCRSPTTLVPSSTLVSRSIASTLVDLLPPRKRFIDSYAPEDSGEEHIEISTVDAETDIDLGIGDGVRAHTEDDTGMGVEVATSDIREDKEEFEVEAITGGDVPDLEGTLYDIAHYMLEVPLDSITNFETIGGRQLVASGERAGLADRVRRLGHEKLRVRALL</sequence>
<feature type="non-terminal residue" evidence="2">
    <location>
        <position position="521"/>
    </location>
</feature>
<keyword evidence="3" id="KW-1185">Reference proteome</keyword>
<evidence type="ECO:0000256" key="1">
    <source>
        <dbReference type="SAM" id="MobiDB-lite"/>
    </source>
</evidence>
<reference evidence="2" key="1">
    <citation type="journal article" date="2022" name="Int. J. Mol. Sci.">
        <title>Draft Genome of Tanacetum Coccineum: Genomic Comparison of Closely Related Tanacetum-Family Plants.</title>
        <authorList>
            <person name="Yamashiro T."/>
            <person name="Shiraishi A."/>
            <person name="Nakayama K."/>
            <person name="Satake H."/>
        </authorList>
    </citation>
    <scope>NUCLEOTIDE SEQUENCE</scope>
</reference>
<evidence type="ECO:0000313" key="2">
    <source>
        <dbReference type="EMBL" id="GJT95451.1"/>
    </source>
</evidence>
<reference evidence="2" key="2">
    <citation type="submission" date="2022-01" db="EMBL/GenBank/DDBJ databases">
        <authorList>
            <person name="Yamashiro T."/>
            <person name="Shiraishi A."/>
            <person name="Satake H."/>
            <person name="Nakayama K."/>
        </authorList>
    </citation>
    <scope>NUCLEOTIDE SEQUENCE</scope>
</reference>
<feature type="region of interest" description="Disordered" evidence="1">
    <location>
        <begin position="137"/>
        <end position="203"/>
    </location>
</feature>
<feature type="compositionally biased region" description="Low complexity" evidence="1">
    <location>
        <begin position="263"/>
        <end position="294"/>
    </location>
</feature>
<feature type="compositionally biased region" description="Basic and acidic residues" evidence="1">
    <location>
        <begin position="138"/>
        <end position="174"/>
    </location>
</feature>
<dbReference type="Proteomes" id="UP001151760">
    <property type="component" value="Unassembled WGS sequence"/>
</dbReference>
<accession>A0ABQ5I5X4</accession>
<protein>
    <submittedName>
        <fullName evidence="2">Uncharacterized protein</fullName>
    </submittedName>
</protein>
<feature type="region of interest" description="Disordered" evidence="1">
    <location>
        <begin position="336"/>
        <end position="366"/>
    </location>
</feature>
<organism evidence="2 3">
    <name type="scientific">Tanacetum coccineum</name>
    <dbReference type="NCBI Taxonomy" id="301880"/>
    <lineage>
        <taxon>Eukaryota</taxon>
        <taxon>Viridiplantae</taxon>
        <taxon>Streptophyta</taxon>
        <taxon>Embryophyta</taxon>
        <taxon>Tracheophyta</taxon>
        <taxon>Spermatophyta</taxon>
        <taxon>Magnoliopsida</taxon>
        <taxon>eudicotyledons</taxon>
        <taxon>Gunneridae</taxon>
        <taxon>Pentapetalae</taxon>
        <taxon>asterids</taxon>
        <taxon>campanulids</taxon>
        <taxon>Asterales</taxon>
        <taxon>Asteraceae</taxon>
        <taxon>Asteroideae</taxon>
        <taxon>Anthemideae</taxon>
        <taxon>Anthemidinae</taxon>
        <taxon>Tanacetum</taxon>
    </lineage>
</organism>